<evidence type="ECO:0000259" key="5">
    <source>
        <dbReference type="Pfam" id="PF05189"/>
    </source>
</evidence>
<dbReference type="Pfam" id="PF05189">
    <property type="entry name" value="RTC_insert"/>
    <property type="match status" value="1"/>
</dbReference>
<dbReference type="HAMAP" id="MF_00200">
    <property type="entry name" value="RTC"/>
    <property type="match status" value="1"/>
</dbReference>
<evidence type="ECO:0000259" key="4">
    <source>
        <dbReference type="Pfam" id="PF01137"/>
    </source>
</evidence>
<protein>
    <submittedName>
        <fullName evidence="6">Rna 3'-terminal phosphate cyclase</fullName>
        <ecNumber evidence="6">6.5.1.4</ecNumber>
    </submittedName>
</protein>
<dbReference type="InterPro" id="IPR013791">
    <property type="entry name" value="RNA3'-term_phos_cycl_insert"/>
</dbReference>
<keyword evidence="2 6" id="KW-0436">Ligase</keyword>
<dbReference type="EC" id="6.5.1.4" evidence="6"/>
<dbReference type="InterPro" id="IPR036553">
    <property type="entry name" value="RPTC_insert"/>
</dbReference>
<dbReference type="InterPro" id="IPR013792">
    <property type="entry name" value="RNA3'P_cycl/enolpyr_Trfase_a/b"/>
</dbReference>
<evidence type="ECO:0000256" key="1">
    <source>
        <dbReference type="ARBA" id="ARBA00009206"/>
    </source>
</evidence>
<dbReference type="NCBIfam" id="NF003246">
    <property type="entry name" value="PRK04204.1-2"/>
    <property type="match status" value="1"/>
</dbReference>
<dbReference type="EMBL" id="LNQE01001419">
    <property type="protein sequence ID" value="KUG17835.1"/>
    <property type="molecule type" value="Genomic_DNA"/>
</dbReference>
<dbReference type="InterPro" id="IPR023797">
    <property type="entry name" value="RNA3'_phos_cyclase_dom"/>
</dbReference>
<accession>A0A0W8FAE4</accession>
<organism evidence="6">
    <name type="scientific">hydrocarbon metagenome</name>
    <dbReference type="NCBI Taxonomy" id="938273"/>
    <lineage>
        <taxon>unclassified sequences</taxon>
        <taxon>metagenomes</taxon>
        <taxon>ecological metagenomes</taxon>
    </lineage>
</organism>
<dbReference type="AlphaFoldDB" id="A0A0W8FAE4"/>
<feature type="domain" description="RNA 3'-terminal phosphate cyclase" evidence="4">
    <location>
        <begin position="9"/>
        <end position="332"/>
    </location>
</feature>
<proteinExistence type="inferred from homology"/>
<name>A0A0W8FAE4_9ZZZZ</name>
<dbReference type="InterPro" id="IPR017770">
    <property type="entry name" value="RNA3'_term_phos_cyc_type_1"/>
</dbReference>
<dbReference type="PANTHER" id="PTHR11096:SF0">
    <property type="entry name" value="RNA 3'-TERMINAL PHOSPHATE CYCLASE"/>
    <property type="match status" value="1"/>
</dbReference>
<dbReference type="GO" id="GO:0006396">
    <property type="term" value="P:RNA processing"/>
    <property type="evidence" value="ECO:0007669"/>
    <property type="project" value="InterPro"/>
</dbReference>
<dbReference type="GO" id="GO:0003963">
    <property type="term" value="F:RNA-3'-phosphate cyclase activity"/>
    <property type="evidence" value="ECO:0007669"/>
    <property type="project" value="UniProtKB-EC"/>
</dbReference>
<dbReference type="InterPro" id="IPR037136">
    <property type="entry name" value="RNA3'_phos_cyclase_dom_sf"/>
</dbReference>
<keyword evidence="3" id="KW-0547">Nucleotide-binding</keyword>
<evidence type="ECO:0000256" key="2">
    <source>
        <dbReference type="ARBA" id="ARBA00022598"/>
    </source>
</evidence>
<reference evidence="6" key="1">
    <citation type="journal article" date="2015" name="Proc. Natl. Acad. Sci. U.S.A.">
        <title>Networks of energetic and metabolic interactions define dynamics in microbial communities.</title>
        <authorList>
            <person name="Embree M."/>
            <person name="Liu J.K."/>
            <person name="Al-Bassam M.M."/>
            <person name="Zengler K."/>
        </authorList>
    </citation>
    <scope>NUCLEOTIDE SEQUENCE</scope>
</reference>
<feature type="domain" description="RNA 3'-terminal phosphate cyclase insert" evidence="5">
    <location>
        <begin position="194"/>
        <end position="281"/>
    </location>
</feature>
<evidence type="ECO:0000313" key="6">
    <source>
        <dbReference type="EMBL" id="KUG17835.1"/>
    </source>
</evidence>
<dbReference type="Pfam" id="PF01137">
    <property type="entry name" value="RTC"/>
    <property type="match status" value="1"/>
</dbReference>
<dbReference type="Gene3D" id="3.65.10.20">
    <property type="entry name" value="RNA 3'-terminal phosphate cyclase domain"/>
    <property type="match status" value="1"/>
</dbReference>
<dbReference type="NCBIfam" id="TIGR03399">
    <property type="entry name" value="RNA_3prim_cycl"/>
    <property type="match status" value="1"/>
</dbReference>
<sequence length="347" mass="36262">MIEIDGSFGEGGGQIVRTAVALCAVTGKSVHISKIRQGRPKPGLAAQHAHAIAALASICQAKTSGISPGSSEISFSPGEIQGGSYEISIGTAGSATLLLQCLLPALLRANTSTTLSVQGGTDVQWSPTVDYFRNVFLPALQRFGAKASLKLEKRGYYPHGQGNVVCSIEPSELRAAHLESTGVRNASGDRSEMEISGISHCSNLPENVAKRQADAAAGALLEAGFEANIALEVLRLPSTGSGITLWSDSPRVHIGASSLGKRGLPAERVGKSAAEELALELASGASVDVHLADQLIPYLALAGGSYSTREISLHTSTNIWTAEHFLERKISISQKDISGKEVMVLEA</sequence>
<gene>
    <name evidence="6" type="ORF">ASZ90_012478</name>
</gene>
<dbReference type="Gene3D" id="3.30.360.20">
    <property type="entry name" value="RNA 3'-terminal phosphate cyclase, insert domain"/>
    <property type="match status" value="1"/>
</dbReference>
<evidence type="ECO:0000256" key="3">
    <source>
        <dbReference type="ARBA" id="ARBA00022741"/>
    </source>
</evidence>
<dbReference type="PANTHER" id="PTHR11096">
    <property type="entry name" value="RNA 3' TERMINAL PHOSPHATE CYCLASE"/>
    <property type="match status" value="1"/>
</dbReference>
<dbReference type="PIRSF" id="PIRSF005378">
    <property type="entry name" value="RNA3'_term_phos_cycl_euk"/>
    <property type="match status" value="1"/>
</dbReference>
<dbReference type="InterPro" id="IPR000228">
    <property type="entry name" value="RNA3'_term_phos_cyc"/>
</dbReference>
<dbReference type="GO" id="GO:0000166">
    <property type="term" value="F:nucleotide binding"/>
    <property type="evidence" value="ECO:0007669"/>
    <property type="project" value="UniProtKB-KW"/>
</dbReference>
<dbReference type="SUPFAM" id="SSF55205">
    <property type="entry name" value="EPT/RTPC-like"/>
    <property type="match status" value="1"/>
</dbReference>
<comment type="similarity">
    <text evidence="1">Belongs to the RNA 3'-terminal cyclase family. Type 1 subfamily.</text>
</comment>
<comment type="caution">
    <text evidence="6">The sequence shown here is derived from an EMBL/GenBank/DDBJ whole genome shotgun (WGS) entry which is preliminary data.</text>
</comment>